<dbReference type="PANTHER" id="PTHR23150:SF19">
    <property type="entry name" value="FORMYLGLYCINE-GENERATING ENZYME"/>
    <property type="match status" value="1"/>
</dbReference>
<sequence length="291" mass="31930">MLIAFKLKLALACAAGLAGPFAVAPLVSDVAIRGTATEPAIIEIAPGDFSYREAGDFTRSGQQAETPLRAMRFDRPLHIMRHQVSSSAFQLCVQDGVCRALDRGVVVAPDRPAVQVNWHDAQTYADWLSRKTGQHYRLPSDTEWAFAAGSRFKDDGSPVDASDPAKRWISRYERESERDLSDTMAYPFGKFGVNEHGIEDLAGNVWEWTSTCFVRSRVDDAGNAGRPTVNCGVRVAEGAHRAYVTDFIRDARAGGCAQGVPPANLGFRLVRDEPSWVASVSARWSKVWARS</sequence>
<organism evidence="3">
    <name type="scientific">Bradyrhizobium sp. LLZ17</name>
    <dbReference type="NCBI Taxonomy" id="3239388"/>
    <lineage>
        <taxon>Bacteria</taxon>
        <taxon>Pseudomonadati</taxon>
        <taxon>Pseudomonadota</taxon>
        <taxon>Alphaproteobacteria</taxon>
        <taxon>Hyphomicrobiales</taxon>
        <taxon>Nitrobacteraceae</taxon>
        <taxon>Bradyrhizobium</taxon>
    </lineage>
</organism>
<evidence type="ECO:0000313" key="3">
    <source>
        <dbReference type="EMBL" id="XDV57039.1"/>
    </source>
</evidence>
<evidence type="ECO:0000256" key="1">
    <source>
        <dbReference type="SAM" id="SignalP"/>
    </source>
</evidence>
<accession>A0AB39XIV7</accession>
<feature type="chain" id="PRO_5044249446" evidence="1">
    <location>
        <begin position="25"/>
        <end position="291"/>
    </location>
</feature>
<reference evidence="3" key="1">
    <citation type="submission" date="2024-08" db="EMBL/GenBank/DDBJ databases">
        <authorList>
            <person name="Chaddad Z."/>
            <person name="Lamrabet M."/>
            <person name="Bouhnik O."/>
            <person name="Alami S."/>
            <person name="Wipf D."/>
            <person name="Courty P.E."/>
            <person name="Missbah El Idrissi M."/>
        </authorList>
    </citation>
    <scope>NUCLEOTIDE SEQUENCE</scope>
    <source>
        <strain evidence="3">LLZ17</strain>
    </source>
</reference>
<name>A0AB39XIV7_9BRAD</name>
<dbReference type="InterPro" id="IPR016187">
    <property type="entry name" value="CTDL_fold"/>
</dbReference>
<gene>
    <name evidence="3" type="ORF">AB8Z38_31390</name>
</gene>
<protein>
    <submittedName>
        <fullName evidence="3">Formylglycine-generating enzyme family protein</fullName>
    </submittedName>
</protein>
<feature type="signal peptide" evidence="1">
    <location>
        <begin position="1"/>
        <end position="24"/>
    </location>
</feature>
<proteinExistence type="predicted"/>
<dbReference type="InterPro" id="IPR042095">
    <property type="entry name" value="SUMF_sf"/>
</dbReference>
<dbReference type="PANTHER" id="PTHR23150">
    <property type="entry name" value="SULFATASE MODIFYING FACTOR 1, 2"/>
    <property type="match status" value="1"/>
</dbReference>
<evidence type="ECO:0000259" key="2">
    <source>
        <dbReference type="Pfam" id="PF03781"/>
    </source>
</evidence>
<dbReference type="Pfam" id="PF03781">
    <property type="entry name" value="FGE-sulfatase"/>
    <property type="match status" value="1"/>
</dbReference>
<dbReference type="InterPro" id="IPR051043">
    <property type="entry name" value="Sulfatase_Mod_Factor_Kinase"/>
</dbReference>
<keyword evidence="1" id="KW-0732">Signal</keyword>
<dbReference type="RefSeq" id="WP_369721476.1">
    <property type="nucleotide sequence ID" value="NZ_CP165734.1"/>
</dbReference>
<dbReference type="Gene3D" id="3.90.1580.10">
    <property type="entry name" value="paralog of FGE (formylglycine-generating enzyme)"/>
    <property type="match status" value="1"/>
</dbReference>
<dbReference type="AlphaFoldDB" id="A0AB39XIV7"/>
<dbReference type="EMBL" id="CP165734">
    <property type="protein sequence ID" value="XDV57039.1"/>
    <property type="molecule type" value="Genomic_DNA"/>
</dbReference>
<dbReference type="GO" id="GO:0120147">
    <property type="term" value="F:formylglycine-generating oxidase activity"/>
    <property type="evidence" value="ECO:0007669"/>
    <property type="project" value="TreeGrafter"/>
</dbReference>
<feature type="domain" description="Sulfatase-modifying factor enzyme-like" evidence="2">
    <location>
        <begin position="38"/>
        <end position="271"/>
    </location>
</feature>
<dbReference type="SUPFAM" id="SSF56436">
    <property type="entry name" value="C-type lectin-like"/>
    <property type="match status" value="1"/>
</dbReference>
<dbReference type="InterPro" id="IPR005532">
    <property type="entry name" value="SUMF_dom"/>
</dbReference>